<evidence type="ECO:0000313" key="3">
    <source>
        <dbReference type="EMBL" id="MDI3406568.1"/>
    </source>
</evidence>
<proteinExistence type="predicted"/>
<gene>
    <name evidence="3" type="ORF">QIS96_22500</name>
</gene>
<reference evidence="3 4" key="1">
    <citation type="submission" date="2023-05" db="EMBL/GenBank/DDBJ databases">
        <title>Draft genome sequence of Streptomyces sp. B-S-A6 isolated from a cave soil in Thailand.</title>
        <authorList>
            <person name="Chamroensaksri N."/>
            <person name="Muangham S."/>
        </authorList>
    </citation>
    <scope>NUCLEOTIDE SEQUENCE [LARGE SCALE GENOMIC DNA]</scope>
    <source>
        <strain evidence="3 4">B-S-A6</strain>
    </source>
</reference>
<organism evidence="3 4">
    <name type="scientific">Streptomyces cavernicola</name>
    <dbReference type="NCBI Taxonomy" id="3043613"/>
    <lineage>
        <taxon>Bacteria</taxon>
        <taxon>Bacillati</taxon>
        <taxon>Actinomycetota</taxon>
        <taxon>Actinomycetes</taxon>
        <taxon>Kitasatosporales</taxon>
        <taxon>Streptomycetaceae</taxon>
        <taxon>Streptomyces</taxon>
    </lineage>
</organism>
<protein>
    <submittedName>
        <fullName evidence="3">YcxB family protein</fullName>
    </submittedName>
</protein>
<keyword evidence="2" id="KW-0472">Membrane</keyword>
<name>A0ABT6SGN8_9ACTN</name>
<accession>A0ABT6SGN8</accession>
<evidence type="ECO:0000256" key="1">
    <source>
        <dbReference type="SAM" id="MobiDB-lite"/>
    </source>
</evidence>
<keyword evidence="2" id="KW-0812">Transmembrane</keyword>
<feature type="transmembrane region" description="Helical" evidence="2">
    <location>
        <begin position="83"/>
        <end position="102"/>
    </location>
</feature>
<evidence type="ECO:0000313" key="4">
    <source>
        <dbReference type="Proteomes" id="UP001223978"/>
    </source>
</evidence>
<evidence type="ECO:0000256" key="2">
    <source>
        <dbReference type="SAM" id="Phobius"/>
    </source>
</evidence>
<keyword evidence="2" id="KW-1133">Transmembrane helix</keyword>
<sequence>MAESLSGAGTADSDRPENADGPESTDVSTGPAPVELRYRPQPADTLAGLRVRERIKKAGFVGRILFLVVWVGQWLLGTLHRGSVEPVSTVLVALVALFLWGYPRIQAAHVQKLVGWQGEYRLTVSAEGLHCRTDDSALTQNWTFVGGWRETRGHFVLISRDPNIMCLDVIPKHGASSPEDVDRLRALLDLHARRV</sequence>
<keyword evidence="4" id="KW-1185">Reference proteome</keyword>
<dbReference type="EMBL" id="JASCIQ010000024">
    <property type="protein sequence ID" value="MDI3406568.1"/>
    <property type="molecule type" value="Genomic_DNA"/>
</dbReference>
<dbReference type="RefSeq" id="WP_282544499.1">
    <property type="nucleotide sequence ID" value="NZ_JASCIQ010000024.1"/>
</dbReference>
<comment type="caution">
    <text evidence="3">The sequence shown here is derived from an EMBL/GenBank/DDBJ whole genome shotgun (WGS) entry which is preliminary data.</text>
</comment>
<dbReference type="Proteomes" id="UP001223978">
    <property type="component" value="Unassembled WGS sequence"/>
</dbReference>
<feature type="transmembrane region" description="Helical" evidence="2">
    <location>
        <begin position="60"/>
        <end position="77"/>
    </location>
</feature>
<feature type="region of interest" description="Disordered" evidence="1">
    <location>
        <begin position="1"/>
        <end position="37"/>
    </location>
</feature>